<dbReference type="SUPFAM" id="SSF48452">
    <property type="entry name" value="TPR-like"/>
    <property type="match status" value="1"/>
</dbReference>
<keyword evidence="1" id="KW-0472">Membrane</keyword>
<gene>
    <name evidence="2" type="ORF">HMPREF0091_10899</name>
</gene>
<keyword evidence="3" id="KW-1185">Reference proteome</keyword>
<evidence type="ECO:0000313" key="3">
    <source>
        <dbReference type="Proteomes" id="UP000005947"/>
    </source>
</evidence>
<evidence type="ECO:0000313" key="2">
    <source>
        <dbReference type="EMBL" id="EGF22904.1"/>
    </source>
</evidence>
<dbReference type="eggNOG" id="COG0457">
    <property type="taxonomic scope" value="Bacteria"/>
</dbReference>
<organism evidence="2 3">
    <name type="scientific">Fannyhessea vaginae DSM 15829</name>
    <dbReference type="NCBI Taxonomy" id="525256"/>
    <lineage>
        <taxon>Bacteria</taxon>
        <taxon>Bacillati</taxon>
        <taxon>Actinomycetota</taxon>
        <taxon>Coriobacteriia</taxon>
        <taxon>Coriobacteriales</taxon>
        <taxon>Atopobiaceae</taxon>
        <taxon>Fannyhessea</taxon>
    </lineage>
</organism>
<dbReference type="Gene3D" id="1.25.40.10">
    <property type="entry name" value="Tetratricopeptide repeat domain"/>
    <property type="match status" value="1"/>
</dbReference>
<evidence type="ECO:0000256" key="1">
    <source>
        <dbReference type="SAM" id="Phobius"/>
    </source>
</evidence>
<dbReference type="AlphaFoldDB" id="F1T5Z9"/>
<accession>F1T5Z9</accession>
<dbReference type="EMBL" id="ACGK02000002">
    <property type="protein sequence ID" value="EGF22904.1"/>
    <property type="molecule type" value="Genomic_DNA"/>
</dbReference>
<keyword evidence="1" id="KW-0812">Transmembrane</keyword>
<dbReference type="InterPro" id="IPR011990">
    <property type="entry name" value="TPR-like_helical_dom_sf"/>
</dbReference>
<reference evidence="2 3" key="1">
    <citation type="submission" date="2011-02" db="EMBL/GenBank/DDBJ databases">
        <authorList>
            <person name="Muzny D."/>
            <person name="Qin X."/>
            <person name="Buhay C."/>
            <person name="Dugan-Rocha S."/>
            <person name="Ding Y."/>
            <person name="Chen G."/>
            <person name="Hawes A."/>
            <person name="Holder M."/>
            <person name="Jhangiani S."/>
            <person name="Johnson A."/>
            <person name="Khan Z."/>
            <person name="Li Z."/>
            <person name="Liu W."/>
            <person name="Liu X."/>
            <person name="Perez L."/>
            <person name="Shen H."/>
            <person name="Wang Q."/>
            <person name="Watt J."/>
            <person name="Xi L."/>
            <person name="Xin Y."/>
            <person name="Zhou J."/>
            <person name="Deng J."/>
            <person name="Jiang H."/>
            <person name="Liu Y."/>
            <person name="Qu J."/>
            <person name="Song X.-Z."/>
            <person name="Zhang L."/>
            <person name="Villasana D."/>
            <person name="Johnson A."/>
            <person name="Liu J."/>
            <person name="Liyanage D."/>
            <person name="Lorensuhewa L."/>
            <person name="Robinson T."/>
            <person name="Song A."/>
            <person name="Song B.-B."/>
            <person name="Dinh H."/>
            <person name="Thornton R."/>
            <person name="Coyle M."/>
            <person name="Francisco L."/>
            <person name="Jackson L."/>
            <person name="Javaid M."/>
            <person name="Korchina V."/>
            <person name="Kovar C."/>
            <person name="Mata R."/>
            <person name="Mathew T."/>
            <person name="Ngo R."/>
            <person name="Nguyen L."/>
            <person name="Nguyen N."/>
            <person name="Okwuonu G."/>
            <person name="Ongeri F."/>
            <person name="Pham C."/>
            <person name="Simmons D."/>
            <person name="Wilczek-Boney K."/>
            <person name="Hale W."/>
            <person name="Jakkamsetti A."/>
            <person name="Pham P."/>
            <person name="Ruth R."/>
            <person name="San Lucas F."/>
            <person name="Warren J."/>
            <person name="Zhang J."/>
            <person name="Zhao Z."/>
            <person name="Zhou C."/>
            <person name="Zhu D."/>
            <person name="Lee S."/>
            <person name="Bess C."/>
            <person name="Blankenburg K."/>
            <person name="Forbes L."/>
            <person name="Fu Q."/>
            <person name="Gubbala S."/>
            <person name="Hirani K."/>
            <person name="Jayaseelan J.C."/>
            <person name="Lara F."/>
            <person name="Munidasa M."/>
            <person name="Palculict T."/>
            <person name="Patil S."/>
            <person name="Pu L.-L."/>
            <person name="Saada N."/>
            <person name="Tang L."/>
            <person name="Weissenberger G."/>
            <person name="Zhu Y."/>
            <person name="Hemphill L."/>
            <person name="Shang Y."/>
            <person name="Youmans B."/>
            <person name="Ayvaz T."/>
            <person name="Ross M."/>
            <person name="Santibanez J."/>
            <person name="Aqrawi P."/>
            <person name="Gross S."/>
            <person name="Joshi V."/>
            <person name="Fowler G."/>
            <person name="Nazareth L."/>
            <person name="Reid J."/>
            <person name="Worley K."/>
            <person name="Petrosino J."/>
            <person name="Highlander S."/>
            <person name="Gibbs R."/>
        </authorList>
    </citation>
    <scope>NUCLEOTIDE SEQUENCE [LARGE SCALE GENOMIC DNA]</scope>
    <source>
        <strain evidence="2 3">DSM 15829</strain>
    </source>
</reference>
<feature type="transmembrane region" description="Helical" evidence="1">
    <location>
        <begin position="30"/>
        <end position="51"/>
    </location>
</feature>
<sequence length="957" mass="107665">MHSNSTNGYKKAILKSNYERFYMKITKEMCICISVIFLPGGLLFLADALFGQNMICGYIAALGYGLVAACWIYYFASINNKSTANNELITAPSTMPTNARIASTNTEHTTTSPNTSADRLATKATTVAAAKTDVKDSSQVHARQTKALAQQIDLAKTKIESFDLDDFTSKLLHTADGIAALRLFAQDVKDKRALWDSSQFKRATDRLQNSLSASAQKTVICDETGQETQLLKLSTLSNNAYLTDDSPTKSPQKPSCLAWFLVRELMDSGIFSDQITLTEMRIVRPQPSNFFYIRTSGKNLTTQALRAVEKAEVALNATLILAEHFQDKEFTQEQAHAVLHKYTNSIAHELARIKPMLGKSQGEVPNTEWVVRRSIAYAVEALRLPYRLHVDFRTNVADGNVALEFDTTDAHVFPDYDFVNHLPHKNSASDKKCLASAYTLRLALLLAGVAFASSDRIEHVWIAARKKQNSNTSCLLSVDFDKARFLTIDFDELCDTKKLQDIYHQFVPEIHVSDNMLHPIEQTFSLDETRFCPSKRYDVLLNNNTRLSKEQQRVFGCRHASGLAIEENECLEKLAARVAEKLAREETAGTLSCSDKVQIILECGKNEVDPRITEACRRCARKLIAALIPDNTQAITEELISGDTLNQIAKQAINACNNEAYQQALDLLTPVYTDIEKKGSYRDTQTVKWRYFNNYIDRALYNSKYGRIEYERRCKNRELDKEALLPHTHTAREFMQHEQQMWDSHRVSLMLVPDAYYEMLLGLSVCTAALKDYKKAVTYAYKLVNIAPVDGQAHIQLIKCLIACERYDQARNELIDFMRYAYAPESLALAYYHMARLEMIKNHKLSAQACFACAVHFMPRLVAQLHAELGISQSDGTEHPFSMMDTQELISVLKAYNIPLAPTPEITSFVLEGTKASLDAEVFPVARNFATLLGLLSGDDVMVGIIRSIETRPQEGE</sequence>
<comment type="caution">
    <text evidence="2">The sequence shown here is derived from an EMBL/GenBank/DDBJ whole genome shotgun (WGS) entry which is preliminary data.</text>
</comment>
<protein>
    <recommendedName>
        <fullName evidence="4">Tetratricopeptide repeat protein</fullName>
    </recommendedName>
</protein>
<proteinExistence type="predicted"/>
<keyword evidence="1" id="KW-1133">Transmembrane helix</keyword>
<evidence type="ECO:0008006" key="4">
    <source>
        <dbReference type="Google" id="ProtNLM"/>
    </source>
</evidence>
<name>F1T5Z9_9ACTN</name>
<dbReference type="Proteomes" id="UP000005947">
    <property type="component" value="Unassembled WGS sequence"/>
</dbReference>
<feature type="transmembrane region" description="Helical" evidence="1">
    <location>
        <begin position="57"/>
        <end position="76"/>
    </location>
</feature>